<protein>
    <submittedName>
        <fullName evidence="3">Uncharacterized protein</fullName>
    </submittedName>
</protein>
<keyword evidence="2" id="KW-0040">ANK repeat</keyword>
<evidence type="ECO:0000256" key="2">
    <source>
        <dbReference type="ARBA" id="ARBA00023043"/>
    </source>
</evidence>
<dbReference type="AlphaFoldDB" id="A0A8S3SNZ2"/>
<dbReference type="OrthoDB" id="6155131at2759"/>
<keyword evidence="1" id="KW-0677">Repeat</keyword>
<name>A0A8S3SNZ2_MYTED</name>
<dbReference type="InterPro" id="IPR002110">
    <property type="entry name" value="Ankyrin_rpt"/>
</dbReference>
<dbReference type="EMBL" id="CAJPWZ010001642">
    <property type="protein sequence ID" value="CAG2219810.1"/>
    <property type="molecule type" value="Genomic_DNA"/>
</dbReference>
<dbReference type="Pfam" id="PF12796">
    <property type="entry name" value="Ank_2"/>
    <property type="match status" value="1"/>
</dbReference>
<evidence type="ECO:0000313" key="3">
    <source>
        <dbReference type="EMBL" id="CAG2219810.1"/>
    </source>
</evidence>
<evidence type="ECO:0000313" key="4">
    <source>
        <dbReference type="Proteomes" id="UP000683360"/>
    </source>
</evidence>
<accession>A0A8S3SNZ2</accession>
<gene>
    <name evidence="3" type="ORF">MEDL_33335</name>
</gene>
<proteinExistence type="predicted"/>
<sequence length="189" mass="21440">MVDKQNDETNPDNNDSTPLIAACTNGHFQRYKYLSIEVPTLIFLTKQDVHHITGHVSVIADINATDKTGRTPYCWSCVSGDDDLLQLLIDNKCDVPKPDINGTTPLMAAWHKRKFVNSTIDRQSAEINLTDNSGRTPYLLFVCQWKQRYILKLLINKECEETKPDNNGSTHSNSGLFKRTFFNGTATYR</sequence>
<dbReference type="SUPFAM" id="SSF48403">
    <property type="entry name" value="Ankyrin repeat"/>
    <property type="match status" value="1"/>
</dbReference>
<evidence type="ECO:0000256" key="1">
    <source>
        <dbReference type="ARBA" id="ARBA00022737"/>
    </source>
</evidence>
<keyword evidence="4" id="KW-1185">Reference proteome</keyword>
<comment type="caution">
    <text evidence="3">The sequence shown here is derived from an EMBL/GenBank/DDBJ whole genome shotgun (WGS) entry which is preliminary data.</text>
</comment>
<dbReference type="Gene3D" id="1.25.40.20">
    <property type="entry name" value="Ankyrin repeat-containing domain"/>
    <property type="match status" value="1"/>
</dbReference>
<reference evidence="3" key="1">
    <citation type="submission" date="2021-03" db="EMBL/GenBank/DDBJ databases">
        <authorList>
            <person name="Bekaert M."/>
        </authorList>
    </citation>
    <scope>NUCLEOTIDE SEQUENCE</scope>
</reference>
<dbReference type="PANTHER" id="PTHR24201">
    <property type="entry name" value="ANK_REP_REGION DOMAIN-CONTAINING PROTEIN"/>
    <property type="match status" value="1"/>
</dbReference>
<organism evidence="3 4">
    <name type="scientific">Mytilus edulis</name>
    <name type="common">Blue mussel</name>
    <dbReference type="NCBI Taxonomy" id="6550"/>
    <lineage>
        <taxon>Eukaryota</taxon>
        <taxon>Metazoa</taxon>
        <taxon>Spiralia</taxon>
        <taxon>Lophotrochozoa</taxon>
        <taxon>Mollusca</taxon>
        <taxon>Bivalvia</taxon>
        <taxon>Autobranchia</taxon>
        <taxon>Pteriomorphia</taxon>
        <taxon>Mytilida</taxon>
        <taxon>Mytiloidea</taxon>
        <taxon>Mytilidae</taxon>
        <taxon>Mytilinae</taxon>
        <taxon>Mytilus</taxon>
    </lineage>
</organism>
<dbReference type="InterPro" id="IPR036770">
    <property type="entry name" value="Ankyrin_rpt-contain_sf"/>
</dbReference>
<dbReference type="InterPro" id="IPR050776">
    <property type="entry name" value="Ank_Repeat/CDKN_Inhibitor"/>
</dbReference>
<dbReference type="Proteomes" id="UP000683360">
    <property type="component" value="Unassembled WGS sequence"/>
</dbReference>